<dbReference type="InterPro" id="IPR003737">
    <property type="entry name" value="GlcNAc_PI_deacetylase-related"/>
</dbReference>
<dbReference type="SUPFAM" id="SSF102588">
    <property type="entry name" value="LmbE-like"/>
    <property type="match status" value="1"/>
</dbReference>
<dbReference type="OrthoDB" id="9790023at2"/>
<dbReference type="AlphaFoldDB" id="A0A0M9GHL0"/>
<dbReference type="Proteomes" id="UP000037931">
    <property type="component" value="Unassembled WGS sequence"/>
</dbReference>
<dbReference type="GO" id="GO:0016811">
    <property type="term" value="F:hydrolase activity, acting on carbon-nitrogen (but not peptide) bonds, in linear amides"/>
    <property type="evidence" value="ECO:0007669"/>
    <property type="project" value="TreeGrafter"/>
</dbReference>
<protein>
    <submittedName>
        <fullName evidence="1">Putative LmbE-like protein</fullName>
    </submittedName>
</protein>
<dbReference type="PANTHER" id="PTHR12993:SF29">
    <property type="entry name" value="BLR3841 PROTEIN"/>
    <property type="match status" value="1"/>
</dbReference>
<dbReference type="STRING" id="50340.PF66_02317"/>
<evidence type="ECO:0000313" key="2">
    <source>
        <dbReference type="Proteomes" id="UP000037931"/>
    </source>
</evidence>
<evidence type="ECO:0000313" key="1">
    <source>
        <dbReference type="EMBL" id="KPA91434.1"/>
    </source>
</evidence>
<dbReference type="Pfam" id="PF02585">
    <property type="entry name" value="PIG-L"/>
    <property type="match status" value="1"/>
</dbReference>
<dbReference type="PATRIC" id="fig|50340.43.peg.5688"/>
<dbReference type="EMBL" id="JSYZ01000007">
    <property type="protein sequence ID" value="KPA91434.1"/>
    <property type="molecule type" value="Genomic_DNA"/>
</dbReference>
<reference evidence="1 2" key="1">
    <citation type="journal article" date="2015" name="PLoS ONE">
        <title>Rice-Infecting Pseudomonas Genomes Are Highly Accessorized and Harbor Multiple Putative Virulence Mechanisms to Cause Sheath Brown Rot.</title>
        <authorList>
            <person name="Quibod I.L."/>
            <person name="Grande G."/>
            <person name="Oreiro E.G."/>
            <person name="Borja F.N."/>
            <person name="Dossa G.S."/>
            <person name="Mauleon R."/>
            <person name="Cruz C.V."/>
            <person name="Oliva R."/>
        </authorList>
    </citation>
    <scope>NUCLEOTIDE SEQUENCE [LARGE SCALE GENOMIC DNA]</scope>
    <source>
        <strain evidence="1 2">IRRI 6609</strain>
    </source>
</reference>
<accession>A0A0M9GHL0</accession>
<organism evidence="1 2">
    <name type="scientific">Pseudomonas asplenii</name>
    <dbReference type="NCBI Taxonomy" id="53407"/>
    <lineage>
        <taxon>Bacteria</taxon>
        <taxon>Pseudomonadati</taxon>
        <taxon>Pseudomonadota</taxon>
        <taxon>Gammaproteobacteria</taxon>
        <taxon>Pseudomonadales</taxon>
        <taxon>Pseudomonadaceae</taxon>
        <taxon>Pseudomonas</taxon>
    </lineage>
</organism>
<gene>
    <name evidence="1" type="ORF">PF66_02317</name>
</gene>
<keyword evidence="2" id="KW-1185">Reference proteome</keyword>
<comment type="caution">
    <text evidence="1">The sequence shown here is derived from an EMBL/GenBank/DDBJ whole genome shotgun (WGS) entry which is preliminary data.</text>
</comment>
<sequence length="255" mass="28314">MSTAMDSKAIEGTGTPLADWQRSVSLAEVPPISRNTLVPDGCRLVVVAPHPDDEVLMCGGLLVGLAQQPAPNLLLISVTDGEASHRGSTRWTEHRLRQVRPRESLAALHELGLKTTQLQWLRLGLPDSDVARHEPELCHDLSQWIEPGDRVITTWREDGHADHEAVGRACAGAARQRQAMLFEAPVWAWHWALPNDARLPWKRARKLSLDASTLSLKRRAIAAHRSQTVPDQDTAPVLQAHALERLLQPFELVFT</sequence>
<name>A0A0M9GHL0_9PSED</name>
<dbReference type="PANTHER" id="PTHR12993">
    <property type="entry name" value="N-ACETYLGLUCOSAMINYL-PHOSPHATIDYLINOSITOL DE-N-ACETYLASE-RELATED"/>
    <property type="match status" value="1"/>
</dbReference>
<dbReference type="InterPro" id="IPR024078">
    <property type="entry name" value="LmbE-like_dom_sf"/>
</dbReference>
<dbReference type="Gene3D" id="3.40.50.10320">
    <property type="entry name" value="LmbE-like"/>
    <property type="match status" value="1"/>
</dbReference>
<proteinExistence type="predicted"/>